<dbReference type="Gene3D" id="3.30.70.360">
    <property type="match status" value="1"/>
</dbReference>
<dbReference type="Proteomes" id="UP001206126">
    <property type="component" value="Unassembled WGS sequence"/>
</dbReference>
<dbReference type="Pfam" id="PF07687">
    <property type="entry name" value="M20_dimer"/>
    <property type="match status" value="1"/>
</dbReference>
<keyword evidence="2" id="KW-0732">Signal</keyword>
<evidence type="ECO:0000313" key="5">
    <source>
        <dbReference type="Proteomes" id="UP001206126"/>
    </source>
</evidence>
<feature type="signal peptide" evidence="2">
    <location>
        <begin position="1"/>
        <end position="23"/>
    </location>
</feature>
<reference evidence="4 5" key="1">
    <citation type="submission" date="2022-08" db="EMBL/GenBank/DDBJ databases">
        <title>Reclassification of Massilia species as members of the genera Telluria, Duganella, Pseudoduganella, Mokoshia gen. nov. and Zemynaea gen. nov. using orthogonal and non-orthogonal genome-based approaches.</title>
        <authorList>
            <person name="Bowman J.P."/>
        </authorList>
    </citation>
    <scope>NUCLEOTIDE SEQUENCE [LARGE SCALE GENOMIC DNA]</scope>
    <source>
        <strain evidence="4 5">JCM 31605</strain>
    </source>
</reference>
<evidence type="ECO:0000259" key="3">
    <source>
        <dbReference type="Pfam" id="PF07687"/>
    </source>
</evidence>
<dbReference type="EMBL" id="JANUHB010000001">
    <property type="protein sequence ID" value="MCS0807305.1"/>
    <property type="molecule type" value="Genomic_DNA"/>
</dbReference>
<feature type="chain" id="PRO_5046900649" evidence="2">
    <location>
        <begin position="24"/>
        <end position="441"/>
    </location>
</feature>
<dbReference type="InterPro" id="IPR002933">
    <property type="entry name" value="Peptidase_M20"/>
</dbReference>
<evidence type="ECO:0000313" key="4">
    <source>
        <dbReference type="EMBL" id="MCS0807305.1"/>
    </source>
</evidence>
<name>A0ABT2D7N9_9BURK</name>
<dbReference type="InterPro" id="IPR011650">
    <property type="entry name" value="Peptidase_M20_dimer"/>
</dbReference>
<dbReference type="PANTHER" id="PTHR11014">
    <property type="entry name" value="PEPTIDASE M20 FAMILY MEMBER"/>
    <property type="match status" value="1"/>
</dbReference>
<dbReference type="SUPFAM" id="SSF53187">
    <property type="entry name" value="Zn-dependent exopeptidases"/>
    <property type="match status" value="1"/>
</dbReference>
<dbReference type="InterPro" id="IPR036264">
    <property type="entry name" value="Bact_exopeptidase_dim_dom"/>
</dbReference>
<dbReference type="PANTHER" id="PTHR11014:SF63">
    <property type="entry name" value="METALLOPEPTIDASE, PUTATIVE (AFU_ORTHOLOGUE AFUA_6G09600)-RELATED"/>
    <property type="match status" value="1"/>
</dbReference>
<evidence type="ECO:0000256" key="1">
    <source>
        <dbReference type="ARBA" id="ARBA00022801"/>
    </source>
</evidence>
<accession>A0ABT2D7N9</accession>
<comment type="caution">
    <text evidence="4">The sequence shown here is derived from an EMBL/GenBank/DDBJ whole genome shotgun (WGS) entry which is preliminary data.</text>
</comment>
<proteinExistence type="predicted"/>
<gene>
    <name evidence="4" type="ORF">NX774_05135</name>
</gene>
<feature type="domain" description="Peptidase M20 dimerisation" evidence="3">
    <location>
        <begin position="218"/>
        <end position="313"/>
    </location>
</feature>
<organism evidence="4 5">
    <name type="scientific">Massilia agilis</name>
    <dbReference type="NCBI Taxonomy" id="1811226"/>
    <lineage>
        <taxon>Bacteria</taxon>
        <taxon>Pseudomonadati</taxon>
        <taxon>Pseudomonadota</taxon>
        <taxon>Betaproteobacteria</taxon>
        <taxon>Burkholderiales</taxon>
        <taxon>Oxalobacteraceae</taxon>
        <taxon>Telluria group</taxon>
        <taxon>Massilia</taxon>
    </lineage>
</organism>
<protein>
    <submittedName>
        <fullName evidence="4">Amidohydrolase</fullName>
    </submittedName>
</protein>
<keyword evidence="5" id="KW-1185">Reference proteome</keyword>
<dbReference type="Gene3D" id="3.40.630.10">
    <property type="entry name" value="Zn peptidases"/>
    <property type="match status" value="1"/>
</dbReference>
<dbReference type="RefSeq" id="WP_258821075.1">
    <property type="nucleotide sequence ID" value="NZ_JANUHB010000001.1"/>
</dbReference>
<keyword evidence="1" id="KW-0378">Hydrolase</keyword>
<dbReference type="Pfam" id="PF01546">
    <property type="entry name" value="Peptidase_M20"/>
    <property type="match status" value="1"/>
</dbReference>
<evidence type="ECO:0000256" key="2">
    <source>
        <dbReference type="SAM" id="SignalP"/>
    </source>
</evidence>
<dbReference type="InterPro" id="IPR017439">
    <property type="entry name" value="Amidohydrolase"/>
</dbReference>
<dbReference type="SUPFAM" id="SSF55031">
    <property type="entry name" value="Bacterial exopeptidase dimerisation domain"/>
    <property type="match status" value="1"/>
</dbReference>
<dbReference type="NCBIfam" id="TIGR01891">
    <property type="entry name" value="amidohydrolases"/>
    <property type="match status" value="1"/>
</dbReference>
<sequence length="441" mass="46463">MNPIQLCLTGLLLAAASVMPSAAAELPAAFRAGLDAAFPDVERLYLDLHRHPELAMNEHRTAAALADRVRALGYEVTTGVGGTGVVAVLKNGPGPVLMLRTEMDALPVQEKTGLPYASQSTGLNDGREVPVMHACGHDTHMAAWYGTAALMAQSRSAWSGTLVLVGQPAEETVQGALAMLRDGLFTRFPKPDYALTMHDEPFAAAGQVGYRSGYFRVGYDALAITVFGKGGHGAAPANTADPVVQAARLVEALQTLVSREQDPSEPMVITVGSIHGGSRPNIIPDQVKLGVSIRTTNAATRQRVLDGIERVAKGVALAAGAPREPLVEVTASAAAVYNEPHLTARAVGVLRDVLGEQNVVEVPARMASDDFGNYVQPGVKTLILQFGAVPASRLADARAKGVSLTSLPMPHSPQWAPDYVPAIRTAITAETALLLDLFNKK</sequence>